<reference evidence="15" key="1">
    <citation type="submission" date="2022-06" db="EMBL/GenBank/DDBJ databases">
        <title>Genome Sequence of Candolleomyces eurysporus.</title>
        <authorList>
            <person name="Buettner E."/>
        </authorList>
    </citation>
    <scope>NUCLEOTIDE SEQUENCE</scope>
    <source>
        <strain evidence="15">VTCC 930004</strain>
    </source>
</reference>
<evidence type="ECO:0000256" key="5">
    <source>
        <dbReference type="ARBA" id="ARBA00022679"/>
    </source>
</evidence>
<evidence type="ECO:0000256" key="6">
    <source>
        <dbReference type="ARBA" id="ARBA00022695"/>
    </source>
</evidence>
<protein>
    <recommendedName>
        <fullName evidence="3 13">Telomerase reverse transcriptase</fullName>
        <ecNumber evidence="2 13">2.7.7.49</ecNumber>
    </recommendedName>
    <alternativeName>
        <fullName evidence="13">Telomerase catalytic subunit</fullName>
    </alternativeName>
</protein>
<evidence type="ECO:0000256" key="10">
    <source>
        <dbReference type="ARBA" id="ARBA00022918"/>
    </source>
</evidence>
<organism evidence="15 16">
    <name type="scientific">Candolleomyces eurysporus</name>
    <dbReference type="NCBI Taxonomy" id="2828524"/>
    <lineage>
        <taxon>Eukaryota</taxon>
        <taxon>Fungi</taxon>
        <taxon>Dikarya</taxon>
        <taxon>Basidiomycota</taxon>
        <taxon>Agaricomycotina</taxon>
        <taxon>Agaricomycetes</taxon>
        <taxon>Agaricomycetidae</taxon>
        <taxon>Agaricales</taxon>
        <taxon>Agaricineae</taxon>
        <taxon>Psathyrellaceae</taxon>
        <taxon>Candolleomyces</taxon>
    </lineage>
</organism>
<evidence type="ECO:0000256" key="12">
    <source>
        <dbReference type="ARBA" id="ARBA00048173"/>
    </source>
</evidence>
<keyword evidence="5 13" id="KW-0808">Transferase</keyword>
<comment type="catalytic activity">
    <reaction evidence="12 13">
        <text>DNA(n) + a 2'-deoxyribonucleoside 5'-triphosphate = DNA(n+1) + diphosphate</text>
        <dbReference type="Rhea" id="RHEA:22508"/>
        <dbReference type="Rhea" id="RHEA-COMP:17339"/>
        <dbReference type="Rhea" id="RHEA-COMP:17340"/>
        <dbReference type="ChEBI" id="CHEBI:33019"/>
        <dbReference type="ChEBI" id="CHEBI:61560"/>
        <dbReference type="ChEBI" id="CHEBI:173112"/>
        <dbReference type="EC" id="2.7.7.49"/>
    </reaction>
</comment>
<evidence type="ECO:0000313" key="15">
    <source>
        <dbReference type="EMBL" id="KAJ2926818.1"/>
    </source>
</evidence>
<dbReference type="EMBL" id="JANBPK010001045">
    <property type="protein sequence ID" value="KAJ2926818.1"/>
    <property type="molecule type" value="Genomic_DNA"/>
</dbReference>
<keyword evidence="4 13" id="KW-0158">Chromosome</keyword>
<dbReference type="OrthoDB" id="289721at2759"/>
<dbReference type="Pfam" id="PF21399">
    <property type="entry name" value="TERT_C"/>
    <property type="match status" value="1"/>
</dbReference>
<dbReference type="GO" id="GO:0000333">
    <property type="term" value="C:telomerase catalytic core complex"/>
    <property type="evidence" value="ECO:0007669"/>
    <property type="project" value="TreeGrafter"/>
</dbReference>
<dbReference type="InterPro" id="IPR021891">
    <property type="entry name" value="Telomerase_RBD"/>
</dbReference>
<comment type="subcellular location">
    <subcellularLocation>
        <location evidence="13">Nucleus</location>
    </subcellularLocation>
    <subcellularLocation>
        <location evidence="13">Chromosome</location>
        <location evidence="13">Telomere</location>
    </subcellularLocation>
</comment>
<dbReference type="InterPro" id="IPR003545">
    <property type="entry name" value="Telomerase_RT"/>
</dbReference>
<keyword evidence="8 13" id="KW-0460">Magnesium</keyword>
<dbReference type="GO" id="GO:0007004">
    <property type="term" value="P:telomere maintenance via telomerase"/>
    <property type="evidence" value="ECO:0007669"/>
    <property type="project" value="TreeGrafter"/>
</dbReference>
<dbReference type="InterPro" id="IPR000477">
    <property type="entry name" value="RT_dom"/>
</dbReference>
<dbReference type="GO" id="GO:0000781">
    <property type="term" value="C:chromosome, telomeric region"/>
    <property type="evidence" value="ECO:0007669"/>
    <property type="project" value="UniProtKB-SubCell"/>
</dbReference>
<keyword evidence="16" id="KW-1185">Reference proteome</keyword>
<comment type="function">
    <text evidence="13">Telomerase is a ribonucleoprotein enzyme essential for the replication of chromosome termini in most eukaryotes. It elongates telomeres. It is a reverse transcriptase that adds simple sequence repeats to chromosome ends by copying a template sequence within the RNA component of the enzyme.</text>
</comment>
<dbReference type="GO" id="GO:0042162">
    <property type="term" value="F:telomeric DNA binding"/>
    <property type="evidence" value="ECO:0007669"/>
    <property type="project" value="TreeGrafter"/>
</dbReference>
<dbReference type="Gene3D" id="1.10.132.70">
    <property type="match status" value="1"/>
</dbReference>
<evidence type="ECO:0000256" key="1">
    <source>
        <dbReference type="ARBA" id="ARBA00008001"/>
    </source>
</evidence>
<dbReference type="InterPro" id="IPR049139">
    <property type="entry name" value="TERT_C"/>
</dbReference>
<dbReference type="Gene3D" id="1.10.357.90">
    <property type="match status" value="1"/>
</dbReference>
<keyword evidence="7 13" id="KW-0479">Metal-binding</keyword>
<dbReference type="PROSITE" id="PS50878">
    <property type="entry name" value="RT_POL"/>
    <property type="match status" value="1"/>
</dbReference>
<name>A0A9W8J689_9AGAR</name>
<dbReference type="PRINTS" id="PR01365">
    <property type="entry name" value="TELOMERASERT"/>
</dbReference>
<keyword evidence="10 13" id="KW-0695">RNA-directed DNA polymerase</keyword>
<keyword evidence="11 13" id="KW-0539">Nucleus</keyword>
<evidence type="ECO:0000256" key="11">
    <source>
        <dbReference type="ARBA" id="ARBA00023242"/>
    </source>
</evidence>
<keyword evidence="9 13" id="KW-0779">Telomere</keyword>
<evidence type="ECO:0000256" key="4">
    <source>
        <dbReference type="ARBA" id="ARBA00022454"/>
    </source>
</evidence>
<dbReference type="Gene3D" id="3.30.70.2630">
    <property type="match status" value="1"/>
</dbReference>
<evidence type="ECO:0000256" key="2">
    <source>
        <dbReference type="ARBA" id="ARBA00012493"/>
    </source>
</evidence>
<feature type="non-terminal residue" evidence="15">
    <location>
        <position position="771"/>
    </location>
</feature>
<dbReference type="Proteomes" id="UP001140091">
    <property type="component" value="Unassembled WGS sequence"/>
</dbReference>
<dbReference type="GO" id="GO:0070034">
    <property type="term" value="F:telomerase RNA binding"/>
    <property type="evidence" value="ECO:0007669"/>
    <property type="project" value="TreeGrafter"/>
</dbReference>
<comment type="caution">
    <text evidence="15">The sequence shown here is derived from an EMBL/GenBank/DDBJ whole genome shotgun (WGS) entry which is preliminary data.</text>
</comment>
<gene>
    <name evidence="15" type="ORF">H1R20_g10287</name>
</gene>
<dbReference type="EC" id="2.7.7.49" evidence="2 13"/>
<dbReference type="Pfam" id="PF12009">
    <property type="entry name" value="Telomerase_RBD"/>
    <property type="match status" value="1"/>
</dbReference>
<dbReference type="CDD" id="cd01648">
    <property type="entry name" value="TERT"/>
    <property type="match status" value="1"/>
</dbReference>
<evidence type="ECO:0000259" key="14">
    <source>
        <dbReference type="PROSITE" id="PS50878"/>
    </source>
</evidence>
<sequence>MQSPFQYISARKGDQYPNYLDREKDIEMLGRCKTPKRLKKVLPLLDKLIWRHKKCDYKALRNIACPSKIKEEGEKLEESVILVRVPPLAQLTDVPIDAFKEMMSEQSIQFDTQASLRLDDVSMDSAGNPIQPLGATQARKYVQSKPKFTEFECSYYEVFRYVVLVTNAIIPKSFWGSKKNYTLVMHNVRKFIEARRFESFSIHFLLQGFSTADCDWLMPPGEKAKAQGRVCVSDSLKRRELLEEFMFWYFDGFLMPLFKTTFYITDSSAYKNRILYFRQDNWQTLCAPLLNRLVDNMFVKIPDAEVEALERQRKLGFSFVRLLPKDTGVRPIVNLRGSRQTQSKYGLPAKKPINMILRAAFDILNYERTMRPHLLGASVFGPDQVYAGLKTFKESLLRNHEGKLPKLYFVKVDVQACFDTIEQTKLLDILQHLLSSDEYRIRHHGRTQYSAGASKHSYKREAGPQGEGFHFLKYASDLAKELYNTIFVGIVRRSEESSASRDAILALLREHITENVVRIGRHYYRQQVGIPQGSILSTVLCSFFYGDLETEDERLRQLRTDPGSVLFRLVDDYLFISTSLSKARLFLDMMNKGHPEYGCFIGKDKTLTNFDHGTQIMNVVEPSSKHFPWCGHLINMQDLSVTVDYSRYAACDVSNTLTVDRGRKPGTAFLTKMLLLSRSRCHVIYLDTGLNSETVVYLNIYQNMLLSALRMQAYLSEAKFLLHRNAAFVYKTIQKIAQLSYRSIQSQLKRKAKLNNGQPVPCDIKKPAALW</sequence>
<dbReference type="SMART" id="SM00975">
    <property type="entry name" value="Telomerase_RBD"/>
    <property type="match status" value="1"/>
</dbReference>
<dbReference type="GO" id="GO:0003720">
    <property type="term" value="F:telomerase activity"/>
    <property type="evidence" value="ECO:0007669"/>
    <property type="project" value="InterPro"/>
</dbReference>
<evidence type="ECO:0000313" key="16">
    <source>
        <dbReference type="Proteomes" id="UP001140091"/>
    </source>
</evidence>
<evidence type="ECO:0000256" key="13">
    <source>
        <dbReference type="RuleBase" id="RU365061"/>
    </source>
</evidence>
<dbReference type="AlphaFoldDB" id="A0A9W8J689"/>
<keyword evidence="6 13" id="KW-0548">Nucleotidyltransferase</keyword>
<dbReference type="PANTHER" id="PTHR12066:SF0">
    <property type="entry name" value="TELOMERASE REVERSE TRANSCRIPTASE"/>
    <property type="match status" value="1"/>
</dbReference>
<evidence type="ECO:0000256" key="3">
    <source>
        <dbReference type="ARBA" id="ARBA00016182"/>
    </source>
</evidence>
<evidence type="ECO:0000256" key="9">
    <source>
        <dbReference type="ARBA" id="ARBA00022895"/>
    </source>
</evidence>
<accession>A0A9W8J689</accession>
<feature type="domain" description="Reverse transcriptase" evidence="14">
    <location>
        <begin position="304"/>
        <end position="634"/>
    </location>
</feature>
<comment type="similarity">
    <text evidence="1 13">Belongs to the reverse transcriptase family. Telomerase subfamily.</text>
</comment>
<evidence type="ECO:0000256" key="7">
    <source>
        <dbReference type="ARBA" id="ARBA00022723"/>
    </source>
</evidence>
<dbReference type="GO" id="GO:0046872">
    <property type="term" value="F:metal ion binding"/>
    <property type="evidence" value="ECO:0007669"/>
    <property type="project" value="UniProtKB-KW"/>
</dbReference>
<proteinExistence type="inferred from homology"/>
<evidence type="ECO:0000256" key="8">
    <source>
        <dbReference type="ARBA" id="ARBA00022842"/>
    </source>
</evidence>
<dbReference type="PANTHER" id="PTHR12066">
    <property type="entry name" value="TELOMERASE REVERSE TRANSCRIPTASE"/>
    <property type="match status" value="1"/>
</dbReference>